<dbReference type="EMBL" id="KV453848">
    <property type="protein sequence ID" value="ODV87333.1"/>
    <property type="molecule type" value="Genomic_DNA"/>
</dbReference>
<name>A0A1E4T6F1_9ASCO</name>
<dbReference type="AlphaFoldDB" id="A0A1E4T6F1"/>
<protein>
    <submittedName>
        <fullName evidence="1">Uncharacterized protein</fullName>
    </submittedName>
</protein>
<reference evidence="2" key="1">
    <citation type="submission" date="2016-04" db="EMBL/GenBank/DDBJ databases">
        <title>Comparative genomics of biotechnologically important yeasts.</title>
        <authorList>
            <consortium name="DOE Joint Genome Institute"/>
            <person name="Riley R."/>
            <person name="Haridas S."/>
            <person name="Wolfe K.H."/>
            <person name="Lopes M.R."/>
            <person name="Hittinger C.T."/>
            <person name="Goker M."/>
            <person name="Salamov A."/>
            <person name="Wisecaver J."/>
            <person name="Long T.M."/>
            <person name="Aerts A.L."/>
            <person name="Barry K."/>
            <person name="Choi C."/>
            <person name="Clum A."/>
            <person name="Coughlan A.Y."/>
            <person name="Deshpande S."/>
            <person name="Douglass A.P."/>
            <person name="Hanson S.J."/>
            <person name="Klenk H.-P."/>
            <person name="Labutti K."/>
            <person name="Lapidus A."/>
            <person name="Lindquist E."/>
            <person name="Lipzen A."/>
            <person name="Meier-Kolthoff J.P."/>
            <person name="Ohm R.A."/>
            <person name="Otillar R.P."/>
            <person name="Pangilinan J."/>
            <person name="Peng Y."/>
            <person name="Rokas A."/>
            <person name="Rosa C.A."/>
            <person name="Scheuner C."/>
            <person name="Sibirny A.A."/>
            <person name="Slot J.C."/>
            <person name="Stielow J.B."/>
            <person name="Sun H."/>
            <person name="Kurtzman C.P."/>
            <person name="Blackwell M."/>
            <person name="Grigoriev I.V."/>
            <person name="Jeffries T.W."/>
        </authorList>
    </citation>
    <scope>NUCLEOTIDE SEQUENCE [LARGE SCALE GENOMIC DNA]</scope>
    <source>
        <strain evidence="2">NRRL YB-2248</strain>
    </source>
</reference>
<sequence>MFLRIALDFYLSLAGTSYDPLFTIYDPLSSTSQIYYLDIVDISMYETILHSGAVQ</sequence>
<evidence type="ECO:0000313" key="1">
    <source>
        <dbReference type="EMBL" id="ODV87333.1"/>
    </source>
</evidence>
<gene>
    <name evidence="1" type="ORF">CANARDRAFT_26740</name>
</gene>
<evidence type="ECO:0000313" key="2">
    <source>
        <dbReference type="Proteomes" id="UP000094801"/>
    </source>
</evidence>
<accession>A0A1E4T6F1</accession>
<keyword evidence="2" id="KW-1185">Reference proteome</keyword>
<dbReference type="Proteomes" id="UP000094801">
    <property type="component" value="Unassembled WGS sequence"/>
</dbReference>
<proteinExistence type="predicted"/>
<organism evidence="1 2">
    <name type="scientific">[Candida] arabinofermentans NRRL YB-2248</name>
    <dbReference type="NCBI Taxonomy" id="983967"/>
    <lineage>
        <taxon>Eukaryota</taxon>
        <taxon>Fungi</taxon>
        <taxon>Dikarya</taxon>
        <taxon>Ascomycota</taxon>
        <taxon>Saccharomycotina</taxon>
        <taxon>Pichiomycetes</taxon>
        <taxon>Pichiales</taxon>
        <taxon>Pichiaceae</taxon>
        <taxon>Ogataea</taxon>
        <taxon>Ogataea/Candida clade</taxon>
    </lineage>
</organism>